<dbReference type="RefSeq" id="YP_009196191.1">
    <property type="nucleotide sequence ID" value="NC_028768.1"/>
</dbReference>
<dbReference type="EMBL" id="KP202969">
    <property type="protein sequence ID" value="AJD82772.1"/>
    <property type="molecule type" value="Genomic_DNA"/>
</dbReference>
<gene>
    <name evidence="1" type="ORF">JWX_00006</name>
    <name evidence="2" type="ORF">JWX_00068</name>
</gene>
<dbReference type="RefSeq" id="YP_009196252.1">
    <property type="nucleotide sequence ID" value="NC_028768.1"/>
</dbReference>
<dbReference type="KEGG" id="vg:26623415"/>
<protein>
    <submittedName>
        <fullName evidence="2">Uncharacterized protein</fullName>
    </submittedName>
</protein>
<accession>A0A0B5A1S7</accession>
<evidence type="ECO:0000313" key="1">
    <source>
        <dbReference type="EMBL" id="AJD82772.1"/>
    </source>
</evidence>
<organism evidence="2 3">
    <name type="scientific">Achromobacter phage JWX</name>
    <dbReference type="NCBI Taxonomy" id="1589746"/>
    <lineage>
        <taxon>Viruses</taxon>
        <taxon>Duplodnaviria</taxon>
        <taxon>Heunggongvirae</taxon>
        <taxon>Uroviricota</taxon>
        <taxon>Caudoviricetes</taxon>
        <taxon>Steinhofvirus</taxon>
        <taxon>Steinhofvirus JWX</taxon>
    </lineage>
</organism>
<keyword evidence="3" id="KW-1185">Reference proteome</keyword>
<dbReference type="OrthoDB" id="41196at10239"/>
<proteinExistence type="predicted"/>
<name>A0A0B5A1S7_9CAUD</name>
<evidence type="ECO:0000313" key="2">
    <source>
        <dbReference type="EMBL" id="AJD82833.1"/>
    </source>
</evidence>
<dbReference type="GeneID" id="26623415"/>
<sequence>MDYSIDIHNLEEVISYISNNLPCSDEMQRLVSQIELRIAELDELNDL</sequence>
<dbReference type="KEGG" id="vg:26623477"/>
<dbReference type="GeneID" id="26623477"/>
<reference evidence="2 3" key="1">
    <citation type="submission" date="2014-11" db="EMBL/GenBank/DDBJ databases">
        <title>Characterization and genome comparisons of three Achromobacter phages of the Siphoviridae family.</title>
        <authorList>
            <person name="Dreiseikelmann B."/>
            <person name="Bunk B."/>
            <person name="Rohde M."/>
            <person name="Wittmann J."/>
        </authorList>
    </citation>
    <scope>NUCLEOTIDE SEQUENCE [LARGE SCALE GENOMIC DNA]</scope>
</reference>
<dbReference type="Proteomes" id="UP000031727">
    <property type="component" value="Segment"/>
</dbReference>
<evidence type="ECO:0000313" key="3">
    <source>
        <dbReference type="Proteomes" id="UP000031727"/>
    </source>
</evidence>
<dbReference type="EMBL" id="KP202969">
    <property type="protein sequence ID" value="AJD82833.1"/>
    <property type="molecule type" value="Genomic_DNA"/>
</dbReference>